<feature type="region of interest" description="Disordered" evidence="1">
    <location>
        <begin position="1"/>
        <end position="21"/>
    </location>
</feature>
<feature type="region of interest" description="Disordered" evidence="1">
    <location>
        <begin position="39"/>
        <end position="82"/>
    </location>
</feature>
<gene>
    <name evidence="2" type="ORF">mPipKuh1_008344</name>
</gene>
<evidence type="ECO:0000313" key="3">
    <source>
        <dbReference type="Proteomes" id="UP000558488"/>
    </source>
</evidence>
<feature type="compositionally biased region" description="Basic and acidic residues" evidence="1">
    <location>
        <begin position="139"/>
        <end position="148"/>
    </location>
</feature>
<name>A0A7J7QV31_PIPKU</name>
<comment type="caution">
    <text evidence="2">The sequence shown here is derived from an EMBL/GenBank/DDBJ whole genome shotgun (WGS) entry which is preliminary data.</text>
</comment>
<reference evidence="2 3" key="1">
    <citation type="journal article" date="2020" name="Nature">
        <title>Six reference-quality genomes reveal evolution of bat adaptations.</title>
        <authorList>
            <person name="Jebb D."/>
            <person name="Huang Z."/>
            <person name="Pippel M."/>
            <person name="Hughes G.M."/>
            <person name="Lavrichenko K."/>
            <person name="Devanna P."/>
            <person name="Winkler S."/>
            <person name="Jermiin L.S."/>
            <person name="Skirmuntt E.C."/>
            <person name="Katzourakis A."/>
            <person name="Burkitt-Gray L."/>
            <person name="Ray D.A."/>
            <person name="Sullivan K.A.M."/>
            <person name="Roscito J.G."/>
            <person name="Kirilenko B.M."/>
            <person name="Davalos L.M."/>
            <person name="Corthals A.P."/>
            <person name="Power M.L."/>
            <person name="Jones G."/>
            <person name="Ransome R.D."/>
            <person name="Dechmann D.K.N."/>
            <person name="Locatelli A.G."/>
            <person name="Puechmaille S.J."/>
            <person name="Fedrigo O."/>
            <person name="Jarvis E.D."/>
            <person name="Hiller M."/>
            <person name="Vernes S.C."/>
            <person name="Myers E.W."/>
            <person name="Teeling E.C."/>
        </authorList>
    </citation>
    <scope>NUCLEOTIDE SEQUENCE [LARGE SCALE GENOMIC DNA]</scope>
    <source>
        <strain evidence="2">MPipKuh1</strain>
        <tissue evidence="2">Flight muscle</tissue>
    </source>
</reference>
<feature type="region of interest" description="Disordered" evidence="1">
    <location>
        <begin position="128"/>
        <end position="162"/>
    </location>
</feature>
<sequence length="162" mass="16826">MVNCGARPSAGGEHVAPEGTGGSFWGPWAPAARSLSCRGVPSGDHTDQPAALPPWVCDVDPRPSATETGTPGPTGTEAQPWPSWRWSVCSGHAACLPRPVVPPMTRERLSGSRGPWFPHLSCPHGPEPGILLGAGGEEAGGHGEEGRRSLLQTTLSNSKKIT</sequence>
<feature type="compositionally biased region" description="Low complexity" evidence="1">
    <location>
        <begin position="66"/>
        <end position="77"/>
    </location>
</feature>
<dbReference type="EMBL" id="JACAGB010000135">
    <property type="protein sequence ID" value="KAF6267768.1"/>
    <property type="molecule type" value="Genomic_DNA"/>
</dbReference>
<evidence type="ECO:0000313" key="2">
    <source>
        <dbReference type="EMBL" id="KAF6267768.1"/>
    </source>
</evidence>
<evidence type="ECO:0000256" key="1">
    <source>
        <dbReference type="SAM" id="MobiDB-lite"/>
    </source>
</evidence>
<keyword evidence="3" id="KW-1185">Reference proteome</keyword>
<organism evidence="2 3">
    <name type="scientific">Pipistrellus kuhlii</name>
    <name type="common">Kuhl's pipistrelle</name>
    <dbReference type="NCBI Taxonomy" id="59472"/>
    <lineage>
        <taxon>Eukaryota</taxon>
        <taxon>Metazoa</taxon>
        <taxon>Chordata</taxon>
        <taxon>Craniata</taxon>
        <taxon>Vertebrata</taxon>
        <taxon>Euteleostomi</taxon>
        <taxon>Mammalia</taxon>
        <taxon>Eutheria</taxon>
        <taxon>Laurasiatheria</taxon>
        <taxon>Chiroptera</taxon>
        <taxon>Yangochiroptera</taxon>
        <taxon>Vespertilionidae</taxon>
        <taxon>Pipistrellus</taxon>
    </lineage>
</organism>
<accession>A0A7J7QV31</accession>
<dbReference type="Proteomes" id="UP000558488">
    <property type="component" value="Unassembled WGS sequence"/>
</dbReference>
<proteinExistence type="predicted"/>
<feature type="compositionally biased region" description="Polar residues" evidence="1">
    <location>
        <begin position="150"/>
        <end position="162"/>
    </location>
</feature>
<protein>
    <submittedName>
        <fullName evidence="2">Uncharacterized protein</fullName>
    </submittedName>
</protein>
<dbReference type="AlphaFoldDB" id="A0A7J7QV31"/>